<organism evidence="2 3">
    <name type="scientific">Eiseniibacteriota bacterium</name>
    <dbReference type="NCBI Taxonomy" id="2212470"/>
    <lineage>
        <taxon>Bacteria</taxon>
        <taxon>Candidatus Eiseniibacteriota</taxon>
    </lineage>
</organism>
<protein>
    <recommendedName>
        <fullName evidence="4">Lipoprotein</fullName>
    </recommendedName>
</protein>
<dbReference type="Proteomes" id="UP000696931">
    <property type="component" value="Unassembled WGS sequence"/>
</dbReference>
<keyword evidence="1" id="KW-0732">Signal</keyword>
<comment type="caution">
    <text evidence="2">The sequence shown here is derived from an EMBL/GenBank/DDBJ whole genome shotgun (WGS) entry which is preliminary data.</text>
</comment>
<evidence type="ECO:0000313" key="2">
    <source>
        <dbReference type="EMBL" id="MBI5169998.1"/>
    </source>
</evidence>
<evidence type="ECO:0000256" key="1">
    <source>
        <dbReference type="SAM" id="SignalP"/>
    </source>
</evidence>
<evidence type="ECO:0000313" key="3">
    <source>
        <dbReference type="Proteomes" id="UP000696931"/>
    </source>
</evidence>
<feature type="signal peptide" evidence="1">
    <location>
        <begin position="1"/>
        <end position="22"/>
    </location>
</feature>
<sequence length="96" mass="10337">MKKNVALLVFAALLLVAGTGCSKRYKVEIQSDTCWDGLVNNDQAITGCGNSSYKVIGTLACVRVQKRTVAGYIRVRIDGRAWSEETAALGVVQVCN</sequence>
<accession>A0A933SE03</accession>
<gene>
    <name evidence="2" type="ORF">HZA61_10955</name>
</gene>
<dbReference type="EMBL" id="JACRIW010000078">
    <property type="protein sequence ID" value="MBI5169998.1"/>
    <property type="molecule type" value="Genomic_DNA"/>
</dbReference>
<proteinExistence type="predicted"/>
<name>A0A933SE03_UNCEI</name>
<dbReference type="PROSITE" id="PS51257">
    <property type="entry name" value="PROKAR_LIPOPROTEIN"/>
    <property type="match status" value="1"/>
</dbReference>
<feature type="chain" id="PRO_5037989066" description="Lipoprotein" evidence="1">
    <location>
        <begin position="23"/>
        <end position="96"/>
    </location>
</feature>
<dbReference type="AlphaFoldDB" id="A0A933SE03"/>
<reference evidence="2" key="1">
    <citation type="submission" date="2020-07" db="EMBL/GenBank/DDBJ databases">
        <title>Huge and variable diversity of episymbiotic CPR bacteria and DPANN archaea in groundwater ecosystems.</title>
        <authorList>
            <person name="He C.Y."/>
            <person name="Keren R."/>
            <person name="Whittaker M."/>
            <person name="Farag I.F."/>
            <person name="Doudna J."/>
            <person name="Cate J.H.D."/>
            <person name="Banfield J.F."/>
        </authorList>
    </citation>
    <scope>NUCLEOTIDE SEQUENCE</scope>
    <source>
        <strain evidence="2">NC_groundwater_1813_Pr3_B-0.1um_71_17</strain>
    </source>
</reference>
<evidence type="ECO:0008006" key="4">
    <source>
        <dbReference type="Google" id="ProtNLM"/>
    </source>
</evidence>